<reference evidence="5" key="10">
    <citation type="submission" date="2023-08" db="EMBL/GenBank/DDBJ databases">
        <authorList>
            <person name="Zhao H."/>
            <person name="Wang X."/>
        </authorList>
    </citation>
    <scope>NUCLEOTIDE SEQUENCE</scope>
    <source>
        <strain evidence="5">NC-4</strain>
    </source>
</reference>
<dbReference type="EMBL" id="LFVP01000004">
    <property type="protein sequence ID" value="KSA80210.1"/>
    <property type="molecule type" value="Genomic_DNA"/>
</dbReference>
<protein>
    <submittedName>
        <fullName evidence="2">Uncharacterized protein</fullName>
    </submittedName>
</protein>
<evidence type="ECO:0000313" key="16">
    <source>
        <dbReference type="Proteomes" id="UP000471199"/>
    </source>
</evidence>
<dbReference type="Proteomes" id="UP000217245">
    <property type="component" value="Chromosome"/>
</dbReference>
<dbReference type="RefSeq" id="WP_001791744.1">
    <property type="nucleotide sequence ID" value="NC_021670.1"/>
</dbReference>
<evidence type="ECO:0000313" key="17">
    <source>
        <dbReference type="Proteomes" id="UP000478867"/>
    </source>
</evidence>
<dbReference type="EMBL" id="RQTF01000028">
    <property type="protein sequence ID" value="RZI08397.1"/>
    <property type="molecule type" value="Genomic_DNA"/>
</dbReference>
<dbReference type="EMBL" id="JAANEC010000089">
    <property type="protein sequence ID" value="NUY12691.1"/>
    <property type="molecule type" value="Genomic_DNA"/>
</dbReference>
<reference evidence="5" key="9">
    <citation type="journal article" date="2021" name="Front Med (Lausanne)">
        <title>The Prevalence and Determinants of Fusidic Acid Resistance Among Methicillin-Resistant Staphylococcus aureus Clinical Isolates in China.</title>
        <authorList>
            <person name="Zhao H."/>
            <person name="Wang X."/>
            <person name="Wang B."/>
            <person name="Xu Y."/>
            <person name="Rao L."/>
            <person name="Wan B."/>
            <person name="Guo Y."/>
            <person name="Wu X."/>
            <person name="Yu J."/>
            <person name="Chen L."/>
            <person name="Li M."/>
            <person name="Yu F."/>
        </authorList>
    </citation>
    <scope>NUCLEOTIDE SEQUENCE</scope>
    <source>
        <strain evidence="5">NC-4</strain>
    </source>
</reference>
<gene>
    <name evidence="4" type="ORF">ACR79_08395</name>
    <name evidence="1" type="ORF">CNH36_13470</name>
    <name evidence="10" type="ORF">EIG94_08905</name>
    <name evidence="11" type="ORF">EIH03_02090</name>
    <name evidence="3" type="ORF">EP54_09740</name>
    <name evidence="2" type="ORF">EQ90_00260</name>
    <name evidence="6" type="ORF">GO814_08235</name>
    <name evidence="7" type="ORF">GO942_08445</name>
    <name evidence="9" type="ORF">GQX37_09210</name>
    <name evidence="8" type="ORF">GZ130_03250</name>
    <name evidence="5" type="ORF">LB359_13925</name>
</gene>
<reference evidence="4" key="3">
    <citation type="journal article" date="2016" name="J. Infect. Dis.">
        <title>Comparative Genomics of Community-Associated Methicillin-Resistant Staphylococcus aureus Shows the Emergence of Clone ST8-USA300 in Geneva, Switzerland.</title>
        <authorList>
            <person name="Von Dach E."/>
            <person name="Diene S.M."/>
            <person name="Fankhauser C."/>
            <person name="Schrenzel J."/>
            <person name="Harbarth S."/>
            <person name="Francois P."/>
        </authorList>
    </citation>
    <scope>NUCLEOTIDE SEQUENCE</scope>
    <source>
        <strain evidence="4">MRSA_S26</strain>
    </source>
</reference>
<reference evidence="16 17" key="6">
    <citation type="submission" date="2019-11" db="EMBL/GenBank/DDBJ databases">
        <title>Implementation of targeted gown and glove precautions to prevent Staphylococcus aureus acquisition in community-based nursing homes.</title>
        <authorList>
            <person name="Stine O.C."/>
        </authorList>
    </citation>
    <scope>NUCLEOTIDE SEQUENCE [LARGE SCALE GENOMIC DNA]</scope>
    <source>
        <strain evidence="7 17">S_1081.LBCF.DN</strain>
        <strain evidence="6 16">S_2062.LAUP.DI</strain>
    </source>
</reference>
<dbReference type="EMBL" id="RQTC01000143">
    <property type="protein sequence ID" value="RZH92747.1"/>
    <property type="molecule type" value="Genomic_DNA"/>
</dbReference>
<evidence type="ECO:0000313" key="2">
    <source>
        <dbReference type="EMBL" id="KMR38531.1"/>
    </source>
</evidence>
<dbReference type="EMBL" id="JAAFLG010000004">
    <property type="protein sequence ID" value="NDP55608.1"/>
    <property type="molecule type" value="Genomic_DNA"/>
</dbReference>
<dbReference type="Proteomes" id="UP001200271">
    <property type="component" value="Unassembled WGS sequence"/>
</dbReference>
<dbReference type="EMBL" id="LALQ01000039">
    <property type="protein sequence ID" value="KMR56649.1"/>
    <property type="molecule type" value="Genomic_DNA"/>
</dbReference>
<dbReference type="Proteomes" id="UP000466646">
    <property type="component" value="Unassembled WGS sequence"/>
</dbReference>
<reference evidence="9 18" key="7">
    <citation type="journal article" date="2020" name="J. Antimicrob. Chemother.">
        <title>Detection of heterogeneous vancomycin intermediate resistance in MRSA isolates from Latin America.</title>
        <authorList>
            <person name="Castro B.E."/>
            <person name="Berrio M."/>
            <person name="Vargas M.L."/>
            <person name="Carvajal L.P."/>
            <person name="Millan L.V."/>
            <person name="Rios R."/>
            <person name="Hernandez A.K."/>
            <person name="Rincon S."/>
            <person name="Cubides P."/>
            <person name="Forero E."/>
            <person name="Dinh A."/>
            <person name="Seas C."/>
            <person name="Munita J.M."/>
            <person name="Arias C.A."/>
            <person name="Reyes J."/>
            <person name="Diaz L."/>
        </authorList>
    </citation>
    <scope>NUCLEOTIDE SEQUENCE [LARGE SCALE GENOMIC DNA]</scope>
    <source>
        <strain evidence="9 18">UE1097</strain>
    </source>
</reference>
<evidence type="ECO:0000313" key="13">
    <source>
        <dbReference type="Proteomes" id="UP000293434"/>
    </source>
</evidence>
<reference evidence="8 15" key="8">
    <citation type="submission" date="2020-01" db="EMBL/GenBank/DDBJ databases">
        <title>Analysis of Virulence and Antimicrobial Resistance Gene Carriage in Staphylococcus aureus Infections in Equids Using Whole Genome Sequencing.</title>
        <authorList>
            <person name="Little S.V."/>
            <person name="Hillhouse A.E."/>
            <person name="Cohen N.D."/>
            <person name="Lawhon S.D."/>
            <person name="Bryan L.K."/>
        </authorList>
    </citation>
    <scope>NUCLEOTIDE SEQUENCE [LARGE SCALE GENOMIC DNA]</scope>
    <source>
        <strain evidence="8 15">61-017</strain>
    </source>
</reference>
<evidence type="ECO:0000313" key="4">
    <source>
        <dbReference type="EMBL" id="KSA80210.1"/>
    </source>
</evidence>
<reference evidence="1 12" key="4">
    <citation type="submission" date="2017-09" db="EMBL/GenBank/DDBJ databases">
        <title>A single nucleotide polymorphism in the Staphylococcus aureus virulence regulator SaeR abolishes pathogenesis.</title>
        <authorList>
            <person name="Copin R.J."/>
            <person name="Sause W."/>
            <person name="Shopsin B."/>
            <person name="Torres V.J."/>
        </authorList>
    </citation>
    <scope>NUCLEOTIDE SEQUENCE [LARGE SCALE GENOMIC DNA]</scope>
    <source>
        <strain evidence="12">Newman</strain>
        <strain evidence="1">Newman_D2C</strain>
    </source>
</reference>
<dbReference type="AlphaFoldDB" id="A0A266CT28"/>
<evidence type="ECO:0000313" key="11">
    <source>
        <dbReference type="EMBL" id="RZI08397.1"/>
    </source>
</evidence>
<dbReference type="Proteomes" id="UP000471199">
    <property type="component" value="Unassembled WGS sequence"/>
</dbReference>
<dbReference type="Proteomes" id="UP000052129">
    <property type="component" value="Unassembled WGS sequence"/>
</dbReference>
<reference evidence="2" key="1">
    <citation type="journal article" date="2015" name="J. Infect. Dis.">
        <title>Parallel Epidemics of Community-Associated Methicillin-Resistant Staphylococcus aureus USA300 Infection in North and South America.</title>
        <authorList>
            <person name="Planet P.J."/>
            <person name="Diaz L."/>
            <person name="Kolokotronis S.O."/>
            <person name="Narechania A."/>
            <person name="Reyes J."/>
            <person name="Xing G."/>
            <person name="Rincon S."/>
            <person name="Smith H."/>
            <person name="Panesso D."/>
            <person name="Ryan C."/>
            <person name="Smith D.P."/>
            <person name="Guzman M."/>
            <person name="Zurita J."/>
            <person name="Sebra R."/>
            <person name="Deikus G."/>
            <person name="Nolan R.L."/>
            <person name="Tenover F.C."/>
            <person name="Weinstock G.M."/>
            <person name="Robinson D.A."/>
            <person name="Arias C.A."/>
        </authorList>
    </citation>
    <scope>NUCLEOTIDE SEQUENCE</scope>
    <source>
        <strain evidence="2">CA15</strain>
        <strain evidence="3">M121</strain>
    </source>
</reference>
<evidence type="ECO:0000313" key="10">
    <source>
        <dbReference type="EMBL" id="RZH92747.1"/>
    </source>
</evidence>
<accession>A0A266CT28</accession>
<evidence type="ECO:0000313" key="7">
    <source>
        <dbReference type="EMBL" id="MVM10719.1"/>
    </source>
</evidence>
<dbReference type="EMBL" id="JAIUEN010000161">
    <property type="protein sequence ID" value="MCE3363405.1"/>
    <property type="molecule type" value="Genomic_DNA"/>
</dbReference>
<dbReference type="Proteomes" id="UP000478867">
    <property type="component" value="Unassembled WGS sequence"/>
</dbReference>
<dbReference type="EMBL" id="LALJ01000001">
    <property type="protein sequence ID" value="KMR38531.1"/>
    <property type="molecule type" value="Genomic_DNA"/>
</dbReference>
<evidence type="ECO:0000313" key="5">
    <source>
        <dbReference type="EMBL" id="MCE3363405.1"/>
    </source>
</evidence>
<reference evidence="4" key="2">
    <citation type="submission" date="2015-06" db="EMBL/GenBank/DDBJ databases">
        <authorList>
            <person name="Diene S.M."/>
            <person name="Von Dach E."/>
            <person name="Fankhauser C."/>
            <person name="Schrenzel J."/>
            <person name="Harbarth S."/>
            <person name="Francois P."/>
        </authorList>
    </citation>
    <scope>NUCLEOTIDE SEQUENCE</scope>
    <source>
        <strain evidence="4">MRSA_S26</strain>
    </source>
</reference>
<proteinExistence type="predicted"/>
<sequence>MLRSVSDTNLLGQYEKAISISDMIEIVFLMYEV</sequence>
<name>A0A266CT28_STAAU</name>
<dbReference type="Proteomes" id="UP000293434">
    <property type="component" value="Unassembled WGS sequence"/>
</dbReference>
<reference evidence="13 14" key="5">
    <citation type="submission" date="2018-11" db="EMBL/GenBank/DDBJ databases">
        <title>Genomic profiling of Staphylococcus species from a Poultry farm system in KwaZulu-Natal, South Africa.</title>
        <authorList>
            <person name="Amoako D.G."/>
            <person name="Somboro A.M."/>
            <person name="Abia A.L.K."/>
            <person name="Bester L.A."/>
            <person name="Essack S.Y."/>
        </authorList>
    </citation>
    <scope>NUCLEOTIDE SEQUENCE [LARGE SCALE GENOMIC DNA]</scope>
    <source>
        <strain evidence="11 14">SA12</strain>
        <strain evidence="10 13">SA9</strain>
    </source>
</reference>
<evidence type="ECO:0000313" key="6">
    <source>
        <dbReference type="EMBL" id="MVK35124.1"/>
    </source>
</evidence>
<organism evidence="2">
    <name type="scientific">Staphylococcus aureus</name>
    <dbReference type="NCBI Taxonomy" id="1280"/>
    <lineage>
        <taxon>Bacteria</taxon>
        <taxon>Bacillati</taxon>
        <taxon>Bacillota</taxon>
        <taxon>Bacilli</taxon>
        <taxon>Bacillales</taxon>
        <taxon>Staphylococcaceae</taxon>
        <taxon>Staphylococcus</taxon>
    </lineage>
</organism>
<dbReference type="Proteomes" id="UP000294017">
    <property type="component" value="Unassembled WGS sequence"/>
</dbReference>
<evidence type="ECO:0000313" key="15">
    <source>
        <dbReference type="Proteomes" id="UP000466646"/>
    </source>
</evidence>
<dbReference type="EMBL" id="WPTS01000027">
    <property type="protein sequence ID" value="MVK35124.1"/>
    <property type="molecule type" value="Genomic_DNA"/>
</dbReference>
<evidence type="ECO:0000313" key="18">
    <source>
        <dbReference type="Proteomes" id="UP000547874"/>
    </source>
</evidence>
<evidence type="ECO:0000313" key="14">
    <source>
        <dbReference type="Proteomes" id="UP000294017"/>
    </source>
</evidence>
<evidence type="ECO:0000313" key="12">
    <source>
        <dbReference type="Proteomes" id="UP000217245"/>
    </source>
</evidence>
<dbReference type="EMBL" id="CP023391">
    <property type="protein sequence ID" value="ATC72584.1"/>
    <property type="molecule type" value="Genomic_DNA"/>
</dbReference>
<dbReference type="Proteomes" id="UP000547874">
    <property type="component" value="Unassembled WGS sequence"/>
</dbReference>
<accession>A0A1E8WQV9</accession>
<evidence type="ECO:0000313" key="9">
    <source>
        <dbReference type="EMBL" id="NUY12691.1"/>
    </source>
</evidence>
<evidence type="ECO:0000313" key="1">
    <source>
        <dbReference type="EMBL" id="ATC72584.1"/>
    </source>
</evidence>
<dbReference type="EMBL" id="WPXC01000014">
    <property type="protein sequence ID" value="MVM10719.1"/>
    <property type="molecule type" value="Genomic_DNA"/>
</dbReference>
<evidence type="ECO:0000313" key="3">
    <source>
        <dbReference type="EMBL" id="KMR56649.1"/>
    </source>
</evidence>
<evidence type="ECO:0000313" key="8">
    <source>
        <dbReference type="EMBL" id="NDP55608.1"/>
    </source>
</evidence>